<dbReference type="Proteomes" id="UP000298173">
    <property type="component" value="Unassembled WGS sequence"/>
</dbReference>
<sequence length="584" mass="61190">MMRRSAVLALATATVVVLGAGAVPSAASAVDEVFGVWTGTIRVDANVAFDYRVDPGFVPSWGTVVSSTTIDLDAPGHGNDLEFGFPGTFDTISGSTVVGQANLSSISYNEHRSTRDLLGCVSTGDLSMSNGRGSYDIRGGKAFTDEFQLSLGIGFRPDPAAVDTSFLDTPPSGCGGVSWPQRDSLYGPLTWCVPPGGYAIPFSSLRTVTETVGGVLVTRLVNRGSATIVCVGPYESGSVTVSLDLVFAPDGLPLDTDGDGRTDLAEGGAVADADGDGVPNYLDVDSDNDGKPDSAEGDTDFDGDSILDWLDPTDGLGGDTDGDGWTDDEEAELGTSSTNPASHPLLTFDYDSQTFARSGTGDLGTLCGTAKHDLLEVTLQPTAVSKHEYACVLVLSNDVANELLDTALANGSTITDVATQYIRENLDVVAANAAPKLAYKGALQAGRIYAAKLFPQAASLLRRSNVVFTAGELAGYAAVPLASAFVLGQIRNNNACVQLLVNVDNGTLNANWSMVYSRGSVSTKDKELSYARTYDKKVKRFSPDKAIRENLPLQCESNGMVTVQKATTRTSAFDRPTTAILSAN</sequence>
<evidence type="ECO:0000313" key="4">
    <source>
        <dbReference type="Proteomes" id="UP000298173"/>
    </source>
</evidence>
<feature type="compositionally biased region" description="Acidic residues" evidence="1">
    <location>
        <begin position="295"/>
        <end position="305"/>
    </location>
</feature>
<name>A0A4R8UQS9_9MICO</name>
<keyword evidence="2" id="KW-0732">Signal</keyword>
<dbReference type="OrthoDB" id="2582440at2"/>
<organism evidence="3 4">
    <name type="scientific">Cryobacterium glaciale</name>
    <dbReference type="NCBI Taxonomy" id="1259145"/>
    <lineage>
        <taxon>Bacteria</taxon>
        <taxon>Bacillati</taxon>
        <taxon>Actinomycetota</taxon>
        <taxon>Actinomycetes</taxon>
        <taxon>Micrococcales</taxon>
        <taxon>Microbacteriaceae</taxon>
        <taxon>Cryobacterium</taxon>
    </lineage>
</organism>
<dbReference type="SUPFAM" id="SSF103647">
    <property type="entry name" value="TSP type-3 repeat"/>
    <property type="match status" value="1"/>
</dbReference>
<proteinExistence type="predicted"/>
<feature type="region of interest" description="Disordered" evidence="1">
    <location>
        <begin position="283"/>
        <end position="342"/>
    </location>
</feature>
<evidence type="ECO:0000256" key="2">
    <source>
        <dbReference type="SAM" id="SignalP"/>
    </source>
</evidence>
<dbReference type="GO" id="GO:0005509">
    <property type="term" value="F:calcium ion binding"/>
    <property type="evidence" value="ECO:0007669"/>
    <property type="project" value="InterPro"/>
</dbReference>
<accession>A0A4R8UQS9</accession>
<protein>
    <submittedName>
        <fullName evidence="3">Uncharacterized protein</fullName>
    </submittedName>
</protein>
<dbReference type="RefSeq" id="WP_134504662.1">
    <property type="nucleotide sequence ID" value="NZ_SOEY01000034.1"/>
</dbReference>
<dbReference type="AlphaFoldDB" id="A0A4R8UQS9"/>
<evidence type="ECO:0000256" key="1">
    <source>
        <dbReference type="SAM" id="MobiDB-lite"/>
    </source>
</evidence>
<evidence type="ECO:0000313" key="3">
    <source>
        <dbReference type="EMBL" id="TFB68192.1"/>
    </source>
</evidence>
<gene>
    <name evidence="3" type="ORF">E3O06_16995</name>
</gene>
<feature type="chain" id="PRO_5020373905" evidence="2">
    <location>
        <begin position="30"/>
        <end position="584"/>
    </location>
</feature>
<reference evidence="3 4" key="1">
    <citation type="submission" date="2019-03" db="EMBL/GenBank/DDBJ databases">
        <title>Genomics of glacier-inhabiting Cryobacterium strains.</title>
        <authorList>
            <person name="Liu Q."/>
            <person name="Xin Y.-H."/>
        </authorList>
    </citation>
    <scope>NUCLEOTIDE SEQUENCE [LARGE SCALE GENOMIC DNA]</scope>
    <source>
        <strain evidence="3 4">HLT2-23</strain>
    </source>
</reference>
<feature type="compositionally biased region" description="Acidic residues" evidence="1">
    <location>
        <begin position="320"/>
        <end position="332"/>
    </location>
</feature>
<dbReference type="EMBL" id="SOEY01000034">
    <property type="protein sequence ID" value="TFB68192.1"/>
    <property type="molecule type" value="Genomic_DNA"/>
</dbReference>
<comment type="caution">
    <text evidence="3">The sequence shown here is derived from an EMBL/GenBank/DDBJ whole genome shotgun (WGS) entry which is preliminary data.</text>
</comment>
<dbReference type="InterPro" id="IPR028974">
    <property type="entry name" value="TSP_type-3_rpt"/>
</dbReference>
<feature type="signal peptide" evidence="2">
    <location>
        <begin position="1"/>
        <end position="29"/>
    </location>
</feature>
<keyword evidence="4" id="KW-1185">Reference proteome</keyword>